<keyword evidence="1" id="KW-1003">Cell membrane</keyword>
<accession>A0A920CXZ6</accession>
<feature type="region of interest" description="Disordered" evidence="6">
    <location>
        <begin position="322"/>
        <end position="346"/>
    </location>
</feature>
<gene>
    <name evidence="8" type="primary">lipO_3</name>
    <name evidence="8" type="ORF">J40TS1_12060</name>
</gene>
<keyword evidence="3" id="KW-0472">Membrane</keyword>
<feature type="compositionally biased region" description="Low complexity" evidence="6">
    <location>
        <begin position="32"/>
        <end position="52"/>
    </location>
</feature>
<dbReference type="PANTHER" id="PTHR43649">
    <property type="entry name" value="ARABINOSE-BINDING PROTEIN-RELATED"/>
    <property type="match status" value="1"/>
</dbReference>
<dbReference type="Pfam" id="PF01547">
    <property type="entry name" value="SBP_bac_1"/>
    <property type="match status" value="1"/>
</dbReference>
<dbReference type="PROSITE" id="PS51257">
    <property type="entry name" value="PROKAR_LIPOPROTEIN"/>
    <property type="match status" value="1"/>
</dbReference>
<evidence type="ECO:0000256" key="3">
    <source>
        <dbReference type="ARBA" id="ARBA00023136"/>
    </source>
</evidence>
<proteinExistence type="predicted"/>
<dbReference type="Gene3D" id="3.40.190.10">
    <property type="entry name" value="Periplasmic binding protein-like II"/>
    <property type="match status" value="2"/>
</dbReference>
<feature type="region of interest" description="Disordered" evidence="6">
    <location>
        <begin position="32"/>
        <end position="56"/>
    </location>
</feature>
<feature type="chain" id="PRO_5037299937" evidence="7">
    <location>
        <begin position="28"/>
        <end position="522"/>
    </location>
</feature>
<evidence type="ECO:0000256" key="2">
    <source>
        <dbReference type="ARBA" id="ARBA00022729"/>
    </source>
</evidence>
<evidence type="ECO:0000256" key="7">
    <source>
        <dbReference type="SAM" id="SignalP"/>
    </source>
</evidence>
<comment type="caution">
    <text evidence="8">The sequence shown here is derived from an EMBL/GenBank/DDBJ whole genome shotgun (WGS) entry which is preliminary data.</text>
</comment>
<evidence type="ECO:0000256" key="4">
    <source>
        <dbReference type="ARBA" id="ARBA00023139"/>
    </source>
</evidence>
<dbReference type="RefSeq" id="WP_213513861.1">
    <property type="nucleotide sequence ID" value="NZ_BOSE01000002.1"/>
</dbReference>
<evidence type="ECO:0000256" key="1">
    <source>
        <dbReference type="ARBA" id="ARBA00022475"/>
    </source>
</evidence>
<evidence type="ECO:0000256" key="5">
    <source>
        <dbReference type="ARBA" id="ARBA00023288"/>
    </source>
</evidence>
<keyword evidence="4" id="KW-0564">Palmitate</keyword>
<evidence type="ECO:0000313" key="9">
    <source>
        <dbReference type="Proteomes" id="UP000683139"/>
    </source>
</evidence>
<dbReference type="InterPro" id="IPR006059">
    <property type="entry name" value="SBP"/>
</dbReference>
<feature type="signal peptide" evidence="7">
    <location>
        <begin position="1"/>
        <end position="27"/>
    </location>
</feature>
<dbReference type="CDD" id="cd13580">
    <property type="entry name" value="PBP2_AlgQ_like_1"/>
    <property type="match status" value="1"/>
</dbReference>
<dbReference type="SUPFAM" id="SSF53850">
    <property type="entry name" value="Periplasmic binding protein-like II"/>
    <property type="match status" value="1"/>
</dbReference>
<protein>
    <submittedName>
        <fullName evidence="8">Lipoprotein LipO</fullName>
    </submittedName>
</protein>
<dbReference type="Proteomes" id="UP000683139">
    <property type="component" value="Unassembled WGS sequence"/>
</dbReference>
<evidence type="ECO:0000313" key="8">
    <source>
        <dbReference type="EMBL" id="GIP15564.1"/>
    </source>
</evidence>
<keyword evidence="9" id="KW-1185">Reference proteome</keyword>
<keyword evidence="2 7" id="KW-0732">Signal</keyword>
<reference evidence="8" key="1">
    <citation type="submission" date="2021-03" db="EMBL/GenBank/DDBJ databases">
        <title>Antimicrobial resistance genes in bacteria isolated from Japanese honey, and their potential for conferring macrolide and lincosamide resistance in the American foulbrood pathogen Paenibacillus larvae.</title>
        <authorList>
            <person name="Okamoto M."/>
            <person name="Kumagai M."/>
            <person name="Kanamori H."/>
            <person name="Takamatsu D."/>
        </authorList>
    </citation>
    <scope>NUCLEOTIDE SEQUENCE</scope>
    <source>
        <strain evidence="8">J40TS1</strain>
    </source>
</reference>
<dbReference type="EMBL" id="BOSE01000002">
    <property type="protein sequence ID" value="GIP15564.1"/>
    <property type="molecule type" value="Genomic_DNA"/>
</dbReference>
<dbReference type="AlphaFoldDB" id="A0A920CXZ6"/>
<organism evidence="8 9">
    <name type="scientific">Paenibacillus montaniterrae</name>
    <dbReference type="NCBI Taxonomy" id="429341"/>
    <lineage>
        <taxon>Bacteria</taxon>
        <taxon>Bacillati</taxon>
        <taxon>Bacillota</taxon>
        <taxon>Bacilli</taxon>
        <taxon>Bacillales</taxon>
        <taxon>Paenibacillaceae</taxon>
        <taxon>Paenibacillus</taxon>
    </lineage>
</organism>
<dbReference type="InterPro" id="IPR050490">
    <property type="entry name" value="Bact_solute-bd_prot1"/>
</dbReference>
<evidence type="ECO:0000256" key="6">
    <source>
        <dbReference type="SAM" id="MobiDB-lite"/>
    </source>
</evidence>
<sequence>MYKELRKRKRNSLWLMAMVIAMTTVLAACSGNSGTATPSGSPSSEPSATSDAEATEEKLEPLKLDIMIPAFNTDLPDDNSPIIKALEEYTNTDVKIQFVPNSSYPDKVNITLVSGEIPHLMVVDRNSASFINAARSGAFWDVGPYLKDYPNLSMAHEVILNNTSIDGKIYGIYRERVLGRMGVTLNRDWLENLGLEAPKTIDEFYNVLKAFKENDPDQNNKDDTYGIVVSKYSGPWDIMQVWFGAPNKWGEDENGQLLPTHMFPEYREALKFFRKLYEEGLVNEDFAVMDSAAWNDPFVNGQAGVFVDVADNSRRLDNAMQEKAPRDTPYTDVFQAPVGPKGHRDMPTSGYNGMLAISKSSVKTEEELKRVLKFIDQLGDVEMQLLLERGVEGRHYELVDGHIKSIINDDPALLKEIESLNQLLTYIGPDAPSIEQTPLNEKINEVQKANEAIIVGNPAEPLISEVYAQVGQQLDNIISDARIQYIVGQIDDAGLDAAIELWKKNGGDDYIAEINELYQQSK</sequence>
<keyword evidence="5 8" id="KW-0449">Lipoprotein</keyword>
<dbReference type="PANTHER" id="PTHR43649:SF33">
    <property type="entry name" value="POLYGALACTURONAN_RHAMNOGALACTURONAN-BINDING PROTEIN YTCQ"/>
    <property type="match status" value="1"/>
</dbReference>
<name>A0A920CXZ6_9BACL</name>